<dbReference type="SMART" id="SM00420">
    <property type="entry name" value="HTH_DEOR"/>
    <property type="match status" value="1"/>
</dbReference>
<evidence type="ECO:0000259" key="7">
    <source>
        <dbReference type="PROSITE" id="PS51000"/>
    </source>
</evidence>
<dbReference type="PROSITE" id="PS00894">
    <property type="entry name" value="HTH_DEOR_1"/>
    <property type="match status" value="1"/>
</dbReference>
<dbReference type="GO" id="GO:0003700">
    <property type="term" value="F:DNA-binding transcription factor activity"/>
    <property type="evidence" value="ECO:0007669"/>
    <property type="project" value="InterPro"/>
</dbReference>
<dbReference type="PROSITE" id="PS51000">
    <property type="entry name" value="HTH_DEOR_2"/>
    <property type="match status" value="1"/>
</dbReference>
<dbReference type="InterPro" id="IPR036390">
    <property type="entry name" value="WH_DNA-bd_sf"/>
</dbReference>
<organism evidence="8 9">
    <name type="scientific">Saccharopolyspora gloriosae</name>
    <dbReference type="NCBI Taxonomy" id="455344"/>
    <lineage>
        <taxon>Bacteria</taxon>
        <taxon>Bacillati</taxon>
        <taxon>Actinomycetota</taxon>
        <taxon>Actinomycetes</taxon>
        <taxon>Pseudonocardiales</taxon>
        <taxon>Pseudonocardiaceae</taxon>
        <taxon>Saccharopolyspora</taxon>
    </lineage>
</organism>
<dbReference type="Gene3D" id="1.10.10.10">
    <property type="entry name" value="Winged helix-like DNA-binding domain superfamily/Winged helix DNA-binding domain"/>
    <property type="match status" value="1"/>
</dbReference>
<comment type="caution">
    <text evidence="8">The sequence shown here is derived from an EMBL/GenBank/DDBJ whole genome shotgun (WGS) entry which is preliminary data.</text>
</comment>
<evidence type="ECO:0000256" key="5">
    <source>
        <dbReference type="ARBA" id="ARBA00023163"/>
    </source>
</evidence>
<name>A0A840NNA9_9PSEU</name>
<dbReference type="SUPFAM" id="SSF46785">
    <property type="entry name" value="Winged helix' DNA-binding domain"/>
    <property type="match status" value="1"/>
</dbReference>
<dbReference type="InterPro" id="IPR018356">
    <property type="entry name" value="Tscrpt_reg_HTH_DeoR_CS"/>
</dbReference>
<dbReference type="InterPro" id="IPR014036">
    <property type="entry name" value="DeoR-like_C"/>
</dbReference>
<dbReference type="InterPro" id="IPR050313">
    <property type="entry name" value="Carb_Metab_HTH_regulators"/>
</dbReference>
<feature type="domain" description="HTH deoR-type" evidence="7">
    <location>
        <begin position="15"/>
        <end position="70"/>
    </location>
</feature>
<keyword evidence="4" id="KW-0238">DNA-binding</keyword>
<dbReference type="PANTHER" id="PTHR30363">
    <property type="entry name" value="HTH-TYPE TRANSCRIPTIONAL REGULATOR SRLR-RELATED"/>
    <property type="match status" value="1"/>
</dbReference>
<evidence type="ECO:0000313" key="8">
    <source>
        <dbReference type="EMBL" id="MBB5071818.1"/>
    </source>
</evidence>
<dbReference type="EMBL" id="JACHIV010000001">
    <property type="protein sequence ID" value="MBB5071818.1"/>
    <property type="molecule type" value="Genomic_DNA"/>
</dbReference>
<gene>
    <name evidence="8" type="ORF">BJ969_004906</name>
</gene>
<comment type="function">
    <text evidence="6">Repressor of the lactose catabolism operon. Galactose-6-phosphate is the inducer.</text>
</comment>
<dbReference type="Proteomes" id="UP000580474">
    <property type="component" value="Unassembled WGS sequence"/>
</dbReference>
<dbReference type="InterPro" id="IPR001034">
    <property type="entry name" value="DeoR_HTH"/>
</dbReference>
<keyword evidence="5" id="KW-0804">Transcription</keyword>
<dbReference type="PANTHER" id="PTHR30363:SF4">
    <property type="entry name" value="GLYCEROL-3-PHOSPHATE REGULON REPRESSOR"/>
    <property type="match status" value="1"/>
</dbReference>
<dbReference type="PRINTS" id="PR00037">
    <property type="entry name" value="HTHLACR"/>
</dbReference>
<keyword evidence="3" id="KW-0805">Transcription regulation</keyword>
<keyword evidence="9" id="KW-1185">Reference proteome</keyword>
<evidence type="ECO:0000256" key="4">
    <source>
        <dbReference type="ARBA" id="ARBA00023125"/>
    </source>
</evidence>
<protein>
    <recommendedName>
        <fullName evidence="1">Lactose phosphotransferase system repressor</fullName>
    </recommendedName>
</protein>
<dbReference type="InterPro" id="IPR037171">
    <property type="entry name" value="NagB/RpiA_transferase-like"/>
</dbReference>
<dbReference type="AlphaFoldDB" id="A0A840NNA9"/>
<sequence length="266" mass="28434">MGEVGVAQVDGTVSQQQRREQIRQDVLAHGHVRIEQLVEEHGVSGMTIHRDLDLLERQGWLRKIRGGATSTPGSLLARSVGARRSDAADAKARIARHALRHITSGQVVAIDDSTSGLAVAELLAPAAPLTVVTNFLPVINLLSGQDGLHVIGLGGDYHPGFDAFLGLHAADMADTLRSDVLLLSTTAVVDGHCLHRSQETVQVKRALMRTAATRVLLADHSKFERRAVHELAPLTDFDLVIVDADTPPAVVEGLRGRGVAVEIAEA</sequence>
<evidence type="ECO:0000313" key="9">
    <source>
        <dbReference type="Proteomes" id="UP000580474"/>
    </source>
</evidence>
<dbReference type="SUPFAM" id="SSF100950">
    <property type="entry name" value="NagB/RpiA/CoA transferase-like"/>
    <property type="match status" value="1"/>
</dbReference>
<evidence type="ECO:0000256" key="2">
    <source>
        <dbReference type="ARBA" id="ARBA00022491"/>
    </source>
</evidence>
<dbReference type="Pfam" id="PF00455">
    <property type="entry name" value="DeoRC"/>
    <property type="match status" value="1"/>
</dbReference>
<dbReference type="RefSeq" id="WP_343071582.1">
    <property type="nucleotide sequence ID" value="NZ_JACHIV010000001.1"/>
</dbReference>
<dbReference type="SMART" id="SM01134">
    <property type="entry name" value="DeoRC"/>
    <property type="match status" value="1"/>
</dbReference>
<accession>A0A840NNA9</accession>
<proteinExistence type="predicted"/>
<evidence type="ECO:0000256" key="6">
    <source>
        <dbReference type="ARBA" id="ARBA00024937"/>
    </source>
</evidence>
<evidence type="ECO:0000256" key="3">
    <source>
        <dbReference type="ARBA" id="ARBA00023015"/>
    </source>
</evidence>
<reference evidence="8 9" key="1">
    <citation type="submission" date="2020-08" db="EMBL/GenBank/DDBJ databases">
        <title>Sequencing the genomes of 1000 actinobacteria strains.</title>
        <authorList>
            <person name="Klenk H.-P."/>
        </authorList>
    </citation>
    <scope>NUCLEOTIDE SEQUENCE [LARGE SCALE GENOMIC DNA]</scope>
    <source>
        <strain evidence="8 9">DSM 45582</strain>
    </source>
</reference>
<dbReference type="GO" id="GO:0003677">
    <property type="term" value="F:DNA binding"/>
    <property type="evidence" value="ECO:0007669"/>
    <property type="project" value="UniProtKB-KW"/>
</dbReference>
<dbReference type="Pfam" id="PF08220">
    <property type="entry name" value="HTH_DeoR"/>
    <property type="match status" value="1"/>
</dbReference>
<evidence type="ECO:0000256" key="1">
    <source>
        <dbReference type="ARBA" id="ARBA00021390"/>
    </source>
</evidence>
<dbReference type="InterPro" id="IPR036388">
    <property type="entry name" value="WH-like_DNA-bd_sf"/>
</dbReference>
<keyword evidence="2" id="KW-0678">Repressor</keyword>